<evidence type="ECO:0000259" key="2">
    <source>
        <dbReference type="SMART" id="SM00885"/>
    </source>
</evidence>
<comment type="caution">
    <text evidence="3">The sequence shown here is derived from an EMBL/GenBank/DDBJ whole genome shotgun (WGS) entry which is preliminary data.</text>
</comment>
<dbReference type="SMART" id="SM00885">
    <property type="entry name" value="D5_N"/>
    <property type="match status" value="1"/>
</dbReference>
<keyword evidence="4" id="KW-1185">Reference proteome</keyword>
<accession>A0ABU8LDJ5</accession>
<dbReference type="EMBL" id="JBBDGM010000013">
    <property type="protein sequence ID" value="MEJ1089407.1"/>
    <property type="molecule type" value="Genomic_DNA"/>
</dbReference>
<dbReference type="Pfam" id="PF08706">
    <property type="entry name" value="D5_N"/>
    <property type="match status" value="1"/>
</dbReference>
<reference evidence="3 4" key="1">
    <citation type="submission" date="2024-02" db="EMBL/GenBank/DDBJ databases">
        <authorList>
            <person name="Saticioglu I.B."/>
        </authorList>
    </citation>
    <scope>NUCLEOTIDE SEQUENCE [LARGE SCALE GENOMIC DNA]</scope>
    <source>
        <strain evidence="3 4">Mu-80</strain>
    </source>
</reference>
<dbReference type="RefSeq" id="WP_337333051.1">
    <property type="nucleotide sequence ID" value="NZ_JBBDGM010000013.1"/>
</dbReference>
<dbReference type="InterPro" id="IPR051620">
    <property type="entry name" value="ORF904-like_C"/>
</dbReference>
<protein>
    <recommendedName>
        <fullName evidence="2">Bacteriophage/plasmid primase P4 C-terminal domain-containing protein</fullName>
    </recommendedName>
</protein>
<evidence type="ECO:0000256" key="1">
    <source>
        <dbReference type="ARBA" id="ARBA00022801"/>
    </source>
</evidence>
<evidence type="ECO:0000313" key="3">
    <source>
        <dbReference type="EMBL" id="MEJ1089407.1"/>
    </source>
</evidence>
<dbReference type="PANTHER" id="PTHR35372">
    <property type="entry name" value="ATP BINDING PROTEIN-RELATED"/>
    <property type="match status" value="1"/>
</dbReference>
<proteinExistence type="predicted"/>
<name>A0ABU8LDJ5_9MICO</name>
<dbReference type="PANTHER" id="PTHR35372:SF2">
    <property type="entry name" value="SF3 HELICASE DOMAIN-CONTAINING PROTEIN"/>
    <property type="match status" value="1"/>
</dbReference>
<dbReference type="InterPro" id="IPR014818">
    <property type="entry name" value="Phage/plasmid_primase_P4_C"/>
</dbReference>
<feature type="domain" description="Bacteriophage/plasmid primase P4 C-terminal" evidence="2">
    <location>
        <begin position="1"/>
        <end position="106"/>
    </location>
</feature>
<dbReference type="Proteomes" id="UP001371224">
    <property type="component" value="Unassembled WGS sequence"/>
</dbReference>
<organism evidence="3 4">
    <name type="scientific">Microbacterium bandirmense</name>
    <dbReference type="NCBI Taxonomy" id="3122050"/>
    <lineage>
        <taxon>Bacteria</taxon>
        <taxon>Bacillati</taxon>
        <taxon>Actinomycetota</taxon>
        <taxon>Actinomycetes</taxon>
        <taxon>Micrococcales</taxon>
        <taxon>Microbacteriaceae</taxon>
        <taxon>Microbacterium</taxon>
    </lineage>
</organism>
<sequence length="172" mass="18563">MKTIRRLAADAIADKDLYADLVKAQTAAGAKGVLSLAASMPGISVKATELDADPFVLNTPSGSLDLKTFELTPHDPLDRITKITRGSFDPLAPCARWMSFLEQILPDPEVRAYLQRVLGVALIGKQLEHILVIATGTGRNGKGVTYEAVGWAIGDYTHYAPLDPVRAHEGQR</sequence>
<evidence type="ECO:0000313" key="4">
    <source>
        <dbReference type="Proteomes" id="UP001371224"/>
    </source>
</evidence>
<gene>
    <name evidence="3" type="ORF">WDU99_13890</name>
</gene>
<keyword evidence="1" id="KW-0378">Hydrolase</keyword>